<evidence type="ECO:0000256" key="2">
    <source>
        <dbReference type="ARBA" id="ARBA00023125"/>
    </source>
</evidence>
<keyword evidence="3" id="KW-0804">Transcription</keyword>
<dbReference type="InterPro" id="IPR008920">
    <property type="entry name" value="TF_FadR/GntR_C"/>
</dbReference>
<dbReference type="Pfam" id="PF07729">
    <property type="entry name" value="FCD"/>
    <property type="match status" value="1"/>
</dbReference>
<name>A0A8J2YDA0_9RHOB</name>
<dbReference type="PANTHER" id="PTHR43537">
    <property type="entry name" value="TRANSCRIPTIONAL REGULATOR, GNTR FAMILY"/>
    <property type="match status" value="1"/>
</dbReference>
<dbReference type="SUPFAM" id="SSF46785">
    <property type="entry name" value="Winged helix' DNA-binding domain"/>
    <property type="match status" value="1"/>
</dbReference>
<reference evidence="5" key="1">
    <citation type="journal article" date="2014" name="Int. J. Syst. Evol. Microbiol.">
        <title>Complete genome sequence of Corynebacterium casei LMG S-19264T (=DSM 44701T), isolated from a smear-ripened cheese.</title>
        <authorList>
            <consortium name="US DOE Joint Genome Institute (JGI-PGF)"/>
            <person name="Walter F."/>
            <person name="Albersmeier A."/>
            <person name="Kalinowski J."/>
            <person name="Ruckert C."/>
        </authorList>
    </citation>
    <scope>NUCLEOTIDE SEQUENCE</scope>
    <source>
        <strain evidence="5">CCM 7684</strain>
    </source>
</reference>
<reference evidence="5" key="2">
    <citation type="submission" date="2020-09" db="EMBL/GenBank/DDBJ databases">
        <authorList>
            <person name="Sun Q."/>
            <person name="Sedlacek I."/>
        </authorList>
    </citation>
    <scope>NUCLEOTIDE SEQUENCE</scope>
    <source>
        <strain evidence="5">CCM 7684</strain>
    </source>
</reference>
<dbReference type="Proteomes" id="UP000602745">
    <property type="component" value="Unassembled WGS sequence"/>
</dbReference>
<evidence type="ECO:0000256" key="3">
    <source>
        <dbReference type="ARBA" id="ARBA00023163"/>
    </source>
</evidence>
<dbReference type="InterPro" id="IPR036388">
    <property type="entry name" value="WH-like_DNA-bd_sf"/>
</dbReference>
<dbReference type="PANTHER" id="PTHR43537:SF45">
    <property type="entry name" value="GNTR FAMILY REGULATORY PROTEIN"/>
    <property type="match status" value="1"/>
</dbReference>
<dbReference type="Pfam" id="PF00392">
    <property type="entry name" value="GntR"/>
    <property type="match status" value="1"/>
</dbReference>
<dbReference type="EMBL" id="BMCP01000002">
    <property type="protein sequence ID" value="GGE39403.1"/>
    <property type="molecule type" value="Genomic_DNA"/>
</dbReference>
<keyword evidence="2" id="KW-0238">DNA-binding</keyword>
<evidence type="ECO:0000313" key="6">
    <source>
        <dbReference type="Proteomes" id="UP000602745"/>
    </source>
</evidence>
<keyword evidence="6" id="KW-1185">Reference proteome</keyword>
<evidence type="ECO:0000259" key="4">
    <source>
        <dbReference type="PROSITE" id="PS50949"/>
    </source>
</evidence>
<dbReference type="InterPro" id="IPR000524">
    <property type="entry name" value="Tscrpt_reg_HTH_GntR"/>
</dbReference>
<dbReference type="Gene3D" id="1.20.120.530">
    <property type="entry name" value="GntR ligand-binding domain-like"/>
    <property type="match status" value="1"/>
</dbReference>
<dbReference type="CDD" id="cd07377">
    <property type="entry name" value="WHTH_GntR"/>
    <property type="match status" value="1"/>
</dbReference>
<dbReference type="AlphaFoldDB" id="A0A8J2YDA0"/>
<keyword evidence="1" id="KW-0805">Transcription regulation</keyword>
<dbReference type="PRINTS" id="PR00035">
    <property type="entry name" value="HTHGNTR"/>
</dbReference>
<protein>
    <submittedName>
        <fullName evidence="5">GntR family transcriptional regulator</fullName>
    </submittedName>
</protein>
<dbReference type="InterPro" id="IPR011711">
    <property type="entry name" value="GntR_C"/>
</dbReference>
<dbReference type="SMART" id="SM00345">
    <property type="entry name" value="HTH_GNTR"/>
    <property type="match status" value="1"/>
</dbReference>
<organism evidence="5 6">
    <name type="scientific">Agaricicola taiwanensis</name>
    <dbReference type="NCBI Taxonomy" id="591372"/>
    <lineage>
        <taxon>Bacteria</taxon>
        <taxon>Pseudomonadati</taxon>
        <taxon>Pseudomonadota</taxon>
        <taxon>Alphaproteobacteria</taxon>
        <taxon>Rhodobacterales</taxon>
        <taxon>Paracoccaceae</taxon>
        <taxon>Agaricicola</taxon>
    </lineage>
</organism>
<dbReference type="PROSITE" id="PS50949">
    <property type="entry name" value="HTH_GNTR"/>
    <property type="match status" value="1"/>
</dbReference>
<dbReference type="GO" id="GO:0003700">
    <property type="term" value="F:DNA-binding transcription factor activity"/>
    <property type="evidence" value="ECO:0007669"/>
    <property type="project" value="InterPro"/>
</dbReference>
<dbReference type="GO" id="GO:0003677">
    <property type="term" value="F:DNA binding"/>
    <property type="evidence" value="ECO:0007669"/>
    <property type="project" value="UniProtKB-KW"/>
</dbReference>
<proteinExistence type="predicted"/>
<evidence type="ECO:0000256" key="1">
    <source>
        <dbReference type="ARBA" id="ARBA00023015"/>
    </source>
</evidence>
<evidence type="ECO:0000313" key="5">
    <source>
        <dbReference type="EMBL" id="GGE39403.1"/>
    </source>
</evidence>
<accession>A0A8J2YDA0</accession>
<dbReference type="Gene3D" id="1.10.10.10">
    <property type="entry name" value="Winged helix-like DNA-binding domain superfamily/Winged helix DNA-binding domain"/>
    <property type="match status" value="1"/>
</dbReference>
<comment type="caution">
    <text evidence="5">The sequence shown here is derived from an EMBL/GenBank/DDBJ whole genome shotgun (WGS) entry which is preliminary data.</text>
</comment>
<gene>
    <name evidence="5" type="ORF">GCM10007276_15920</name>
</gene>
<dbReference type="SUPFAM" id="SSF48008">
    <property type="entry name" value="GntR ligand-binding domain-like"/>
    <property type="match status" value="1"/>
</dbReference>
<feature type="domain" description="HTH gntR-type" evidence="4">
    <location>
        <begin position="17"/>
        <end position="84"/>
    </location>
</feature>
<dbReference type="InterPro" id="IPR036390">
    <property type="entry name" value="WH_DNA-bd_sf"/>
</dbReference>
<dbReference type="SMART" id="SM00895">
    <property type="entry name" value="FCD"/>
    <property type="match status" value="1"/>
</dbReference>
<sequence length="312" mass="35154">MLSSGAIAAKETPSSASPLVRELAGRLAGLIRAGSLVAGEKLATQRLADDFGVSRSPVREALAFLAVEGLIEQRPNRGYFVRSDVTHAEGAQSDELPREARPEYRMLAEDWLHDRIPAEVTEQMLRERYGLTRAQLSDVLVRASREGWAEPKQGYGWRFLPVAKTSEAFTQIYRFRLVVEPAALLEPTFELDHTALGEQRRIQEHMLETGFARLPAERLIENGALFHEELVRMSGNSFMHMSLVRVNRMRRLFEYRAIIDRDRLSSQCTEHLQIIDALEAGDREEAARMLKLHLEKAVAKKAGSALRLDPLG</sequence>
<dbReference type="RefSeq" id="WP_188409233.1">
    <property type="nucleotide sequence ID" value="NZ_BMCP01000002.1"/>
</dbReference>